<name>A0AA38H326_9TREE</name>
<protein>
    <submittedName>
        <fullName evidence="1">Uncharacterized protein</fullName>
    </submittedName>
</protein>
<evidence type="ECO:0000313" key="2">
    <source>
        <dbReference type="Proteomes" id="UP001164286"/>
    </source>
</evidence>
<dbReference type="AlphaFoldDB" id="A0AA38H326"/>
<comment type="caution">
    <text evidence="1">The sequence shown here is derived from an EMBL/GenBank/DDBJ whole genome shotgun (WGS) entry which is preliminary data.</text>
</comment>
<evidence type="ECO:0000313" key="1">
    <source>
        <dbReference type="EMBL" id="KAI9633662.1"/>
    </source>
</evidence>
<gene>
    <name evidence="1" type="ORF">MKK02DRAFT_28454</name>
</gene>
<keyword evidence="2" id="KW-1185">Reference proteome</keyword>
<dbReference type="Proteomes" id="UP001164286">
    <property type="component" value="Unassembled WGS sequence"/>
</dbReference>
<accession>A0AA38H326</accession>
<dbReference type="GeneID" id="77726762"/>
<proteinExistence type="predicted"/>
<dbReference type="RefSeq" id="XP_052943439.1">
    <property type="nucleotide sequence ID" value="XM_053087557.1"/>
</dbReference>
<dbReference type="EMBL" id="JAKWFO010000008">
    <property type="protein sequence ID" value="KAI9633662.1"/>
    <property type="molecule type" value="Genomic_DNA"/>
</dbReference>
<sequence length="356" mass="38527">MSTRDDSGDVGFHCHRLDDATNAFFDSIDAWKLDRTCDPAKGYFMELPDRIDAIIDQAARLKALRLACSGPPPHSYPPTDHENAHFGSRAATQSAVDVSDMPEGHHTPAVVTPFQYPDPVFQAGFDATWGPDIDNGFNSGSGSGNIMSFPPSSDMSWQPGIPHGFEETPRPEAYDGRGFPDLGYEVPTIPTPDTLQQPTSQGFDPNSALSEFSGSDLARGYIMPDTYNVLPQNTQHAFDTNPETRAALPSTVLLTGKSDNISVRKMEQVDPATGQIGKSALMTNVTMVFPTSGLCHLPDHSHVTTHQSGVRQGQMWSNGRLVCVWQARAVAQIRYRTIPAGIGVPSSMDGRGVPSV</sequence>
<reference evidence="1" key="1">
    <citation type="journal article" date="2022" name="G3 (Bethesda)">
        <title>High quality genome of the basidiomycete yeast Dioszegia hungarica PDD-24b-2 isolated from cloud water.</title>
        <authorList>
            <person name="Jarrige D."/>
            <person name="Haridas S."/>
            <person name="Bleykasten-Grosshans C."/>
            <person name="Joly M."/>
            <person name="Nadalig T."/>
            <person name="Sancelme M."/>
            <person name="Vuilleumier S."/>
            <person name="Grigoriev I.V."/>
            <person name="Amato P."/>
            <person name="Bringel F."/>
        </authorList>
    </citation>
    <scope>NUCLEOTIDE SEQUENCE</scope>
    <source>
        <strain evidence="1">PDD-24b-2</strain>
    </source>
</reference>
<organism evidence="1 2">
    <name type="scientific">Dioszegia hungarica</name>
    <dbReference type="NCBI Taxonomy" id="4972"/>
    <lineage>
        <taxon>Eukaryota</taxon>
        <taxon>Fungi</taxon>
        <taxon>Dikarya</taxon>
        <taxon>Basidiomycota</taxon>
        <taxon>Agaricomycotina</taxon>
        <taxon>Tremellomycetes</taxon>
        <taxon>Tremellales</taxon>
        <taxon>Bulleribasidiaceae</taxon>
        <taxon>Dioszegia</taxon>
    </lineage>
</organism>